<dbReference type="Pfam" id="PF13798">
    <property type="entry name" value="PCYCGC"/>
    <property type="match status" value="1"/>
</dbReference>
<reference evidence="1" key="1">
    <citation type="submission" date="2020-07" db="EMBL/GenBank/DDBJ databases">
        <title>Huge and variable diversity of episymbiotic CPR bacteria and DPANN archaea in groundwater ecosystems.</title>
        <authorList>
            <person name="He C.Y."/>
            <person name="Keren R."/>
            <person name="Whittaker M."/>
            <person name="Farag I.F."/>
            <person name="Doudna J."/>
            <person name="Cate J.H.D."/>
            <person name="Banfield J.F."/>
        </authorList>
    </citation>
    <scope>NUCLEOTIDE SEQUENCE</scope>
    <source>
        <strain evidence="1">NC_groundwater_763_Ag_S-0.2um_68_21</strain>
    </source>
</reference>
<protein>
    <submittedName>
        <fullName evidence="1">Uncharacterized protein</fullName>
    </submittedName>
</protein>
<name>A0A932I103_UNCTE</name>
<accession>A0A932I103</accession>
<sequence length="114" mass="12366">MKRKRSGSGKIGWAFLAAALLAALGAGAWYLGAPSPADPTVADADPRYVLTGTPRVPRPKTLDPAQFLGRTREAYQAARDHPELLERMPCYCGCYQSAGHQNNLDCYTDQHAFG</sequence>
<dbReference type="EMBL" id="JACPUR010000040">
    <property type="protein sequence ID" value="MBI3129390.1"/>
    <property type="molecule type" value="Genomic_DNA"/>
</dbReference>
<evidence type="ECO:0000313" key="2">
    <source>
        <dbReference type="Proteomes" id="UP000782312"/>
    </source>
</evidence>
<gene>
    <name evidence="1" type="ORF">HYZ11_17405</name>
</gene>
<dbReference type="AlphaFoldDB" id="A0A932I103"/>
<dbReference type="InterPro" id="IPR025673">
    <property type="entry name" value="PCYCGC"/>
</dbReference>
<dbReference type="Proteomes" id="UP000782312">
    <property type="component" value="Unassembled WGS sequence"/>
</dbReference>
<evidence type="ECO:0000313" key="1">
    <source>
        <dbReference type="EMBL" id="MBI3129390.1"/>
    </source>
</evidence>
<organism evidence="1 2">
    <name type="scientific">Tectimicrobiota bacterium</name>
    <dbReference type="NCBI Taxonomy" id="2528274"/>
    <lineage>
        <taxon>Bacteria</taxon>
        <taxon>Pseudomonadati</taxon>
        <taxon>Nitrospinota/Tectimicrobiota group</taxon>
        <taxon>Candidatus Tectimicrobiota</taxon>
    </lineage>
</organism>
<proteinExistence type="predicted"/>
<comment type="caution">
    <text evidence="1">The sequence shown here is derived from an EMBL/GenBank/DDBJ whole genome shotgun (WGS) entry which is preliminary data.</text>
</comment>